<sequence>MRHLTIIIIIICSIMADFVEIFNFGEVIADSRLIYEGIVEEPGEPLFHVSKQITFNTDEDISAIRAADVTGNGGVALMNLFNSRSVQLHFRSGTAGRGFLFRIQIYHNNK</sequence>
<organism evidence="2 3">
    <name type="scientific">Pseudolycoriella hygida</name>
    <dbReference type="NCBI Taxonomy" id="35572"/>
    <lineage>
        <taxon>Eukaryota</taxon>
        <taxon>Metazoa</taxon>
        <taxon>Ecdysozoa</taxon>
        <taxon>Arthropoda</taxon>
        <taxon>Hexapoda</taxon>
        <taxon>Insecta</taxon>
        <taxon>Pterygota</taxon>
        <taxon>Neoptera</taxon>
        <taxon>Endopterygota</taxon>
        <taxon>Diptera</taxon>
        <taxon>Nematocera</taxon>
        <taxon>Sciaroidea</taxon>
        <taxon>Sciaridae</taxon>
        <taxon>Pseudolycoriella</taxon>
    </lineage>
</organism>
<proteinExistence type="predicted"/>
<evidence type="ECO:0000256" key="1">
    <source>
        <dbReference type="SAM" id="SignalP"/>
    </source>
</evidence>
<accession>A0A9Q0MZA5</accession>
<dbReference type="Proteomes" id="UP001151699">
    <property type="component" value="Chromosome X"/>
</dbReference>
<dbReference type="EMBL" id="WJQU01000003">
    <property type="protein sequence ID" value="KAJ6639920.1"/>
    <property type="molecule type" value="Genomic_DNA"/>
</dbReference>
<dbReference type="InterPro" id="IPR031734">
    <property type="entry name" value="MBF2"/>
</dbReference>
<gene>
    <name evidence="2" type="ORF">Bhyg_12667</name>
</gene>
<protein>
    <submittedName>
        <fullName evidence="2">Uncharacterized protein</fullName>
    </submittedName>
</protein>
<comment type="caution">
    <text evidence="2">The sequence shown here is derived from an EMBL/GenBank/DDBJ whole genome shotgun (WGS) entry which is preliminary data.</text>
</comment>
<evidence type="ECO:0000313" key="2">
    <source>
        <dbReference type="EMBL" id="KAJ6639920.1"/>
    </source>
</evidence>
<dbReference type="Pfam" id="PF15868">
    <property type="entry name" value="MBF2"/>
    <property type="match status" value="1"/>
</dbReference>
<reference evidence="2" key="1">
    <citation type="submission" date="2022-07" db="EMBL/GenBank/DDBJ databases">
        <authorList>
            <person name="Trinca V."/>
            <person name="Uliana J.V.C."/>
            <person name="Torres T.T."/>
            <person name="Ward R.J."/>
            <person name="Monesi N."/>
        </authorList>
    </citation>
    <scope>NUCLEOTIDE SEQUENCE</scope>
    <source>
        <strain evidence="2">HSMRA1968</strain>
        <tissue evidence="2">Whole embryos</tissue>
    </source>
</reference>
<name>A0A9Q0MZA5_9DIPT</name>
<dbReference type="AlphaFoldDB" id="A0A9Q0MZA5"/>
<feature type="signal peptide" evidence="1">
    <location>
        <begin position="1"/>
        <end position="21"/>
    </location>
</feature>
<keyword evidence="3" id="KW-1185">Reference proteome</keyword>
<feature type="chain" id="PRO_5044300420" evidence="1">
    <location>
        <begin position="22"/>
        <end position="110"/>
    </location>
</feature>
<keyword evidence="1" id="KW-0732">Signal</keyword>
<evidence type="ECO:0000313" key="3">
    <source>
        <dbReference type="Proteomes" id="UP001151699"/>
    </source>
</evidence>